<dbReference type="OrthoDB" id="6021410at2"/>
<reference evidence="3 4" key="1">
    <citation type="journal article" date="2010" name="J. Bacteriol.">
        <title>Complete genome sequence of the aerobic facultative methanotroph Methylocella silvestris BL2.</title>
        <authorList>
            <person name="Chen Y."/>
            <person name="Crombie A."/>
            <person name="Rahman M.T."/>
            <person name="Dedysh S.N."/>
            <person name="Liesack W."/>
            <person name="Stott M.B."/>
            <person name="Alam M."/>
            <person name="Theisen A.R."/>
            <person name="Murrell J.C."/>
            <person name="Dunfield P.F."/>
        </authorList>
    </citation>
    <scope>NUCLEOTIDE SEQUENCE [LARGE SCALE GENOMIC DNA]</scope>
    <source>
        <strain evidence="4">DSM 15510 / CIP 108128 / LMG 27833 / NCIMB 13906 / BL2</strain>
    </source>
</reference>
<dbReference type="Proteomes" id="UP000002257">
    <property type="component" value="Chromosome"/>
</dbReference>
<accession>B8EKU0</accession>
<evidence type="ECO:0000313" key="4">
    <source>
        <dbReference type="Proteomes" id="UP000002257"/>
    </source>
</evidence>
<organism evidence="3 4">
    <name type="scientific">Methylocella silvestris (strain DSM 15510 / CIP 108128 / LMG 27833 / NCIMB 13906 / BL2)</name>
    <dbReference type="NCBI Taxonomy" id="395965"/>
    <lineage>
        <taxon>Bacteria</taxon>
        <taxon>Pseudomonadati</taxon>
        <taxon>Pseudomonadota</taxon>
        <taxon>Alphaproteobacteria</taxon>
        <taxon>Hyphomicrobiales</taxon>
        <taxon>Beijerinckiaceae</taxon>
        <taxon>Methylocella</taxon>
    </lineage>
</organism>
<dbReference type="InterPro" id="IPR056490">
    <property type="entry name" value="Rcc01698_C"/>
</dbReference>
<dbReference type="Pfam" id="PF23666">
    <property type="entry name" value="Rcc01698_C"/>
    <property type="match status" value="1"/>
</dbReference>
<proteinExistence type="predicted"/>
<evidence type="ECO:0000259" key="1">
    <source>
        <dbReference type="Pfam" id="PF13550"/>
    </source>
</evidence>
<evidence type="ECO:0000313" key="3">
    <source>
        <dbReference type="EMBL" id="ACK51968.1"/>
    </source>
</evidence>
<name>B8EKU0_METSB</name>
<dbReference type="RefSeq" id="WP_012592037.1">
    <property type="nucleotide sequence ID" value="NC_011666.1"/>
</dbReference>
<dbReference type="STRING" id="395965.Msil_3058"/>
<dbReference type="EMBL" id="CP001280">
    <property type="protein sequence ID" value="ACK51968.1"/>
    <property type="molecule type" value="Genomic_DNA"/>
</dbReference>
<feature type="domain" description="Tip attachment protein J" evidence="1">
    <location>
        <begin position="229"/>
        <end position="417"/>
    </location>
</feature>
<keyword evidence="4" id="KW-1185">Reference proteome</keyword>
<sequence length="711" mass="74701">MSFLRSARSSSASAIPSYTGLQVQTSSNSVPIQIMWGVNKIAPNIVWTGGFQSTPQYTKKAGKGGGGKTLSGYDYRAAFILGICEGPVYSVEKVWQGKGETDLSWLGLGLMYGATPQAPWGYVAAAYPAEALPYGGLAYAAAPAFDLGSSATLPPLAFEVYGQLSFHSGVTFFDSDPALIIQDLLTNPQYGVGFPAASINATSLLGSSGGSSYQAYCKAAGIALSPVLSNQESANSILTRWLQLTNAAAVWSGGQLKFIPYGDATIVGALVPSGSSSFAPNVTPIYSLTDDDYIVVGDQDPVEVTRADPYDAKNWVSIEILQRSNHYDATPVEAWDQNHIESFGLHKAQSITAHEICDVSVAQRVAQLTLQRGLYVRNTFTFKLSFEYCLLEPMDLVELNDAALGLNNAVVRIIAIEEDDAGTLTITAEEYPAGAATAVAYPVESGASSPPDRNVAPAAVNPPIIFEPPAVLTGGKAEVWIALSGGTDGTRDPNWGGAIVYVSMDNVTYGQIGEISGAARQGVTSAALSAQAGSNPDTSNILAVDMSRSGAPLVSVSEADAASAITLCIVDNELLSYASASLTDANKYALSYLERGLYGSAPSAHPAMAAFARLDDAIFKYQIPDAYVGANVYLKFQSFNIFGEQAEDLSTCAVYTYRSRGSGLFGSVARTMSVGADLDFGLASSGVNESDDFGMASDPYVTIIDLGLASE</sequence>
<dbReference type="InterPro" id="IPR032876">
    <property type="entry name" value="J_dom"/>
</dbReference>
<dbReference type="AlphaFoldDB" id="B8EKU0"/>
<gene>
    <name evidence="3" type="ordered locus">Msil_3058</name>
</gene>
<dbReference type="KEGG" id="msl:Msil_3058"/>
<feature type="domain" description="Rcc01698-like C-terminal" evidence="2">
    <location>
        <begin position="519"/>
        <end position="611"/>
    </location>
</feature>
<dbReference type="HOGENOM" id="CLU_392165_0_0_5"/>
<dbReference type="eggNOG" id="COG4733">
    <property type="taxonomic scope" value="Bacteria"/>
</dbReference>
<dbReference type="Pfam" id="PF13550">
    <property type="entry name" value="Phage-tail_3"/>
    <property type="match status" value="1"/>
</dbReference>
<protein>
    <submittedName>
        <fullName evidence="3">Uncharacterized protein</fullName>
    </submittedName>
</protein>
<evidence type="ECO:0000259" key="2">
    <source>
        <dbReference type="Pfam" id="PF23666"/>
    </source>
</evidence>